<keyword evidence="2" id="KW-0808">Transferase</keyword>
<dbReference type="Proteomes" id="UP000002007">
    <property type="component" value="Chromosome"/>
</dbReference>
<protein>
    <submittedName>
        <fullName evidence="2">Polynucleotide kinase</fullName>
    </submittedName>
</protein>
<accession>A9WNY3</accession>
<dbReference type="SUPFAM" id="SSF56784">
    <property type="entry name" value="HAD-like"/>
    <property type="match status" value="1"/>
</dbReference>
<dbReference type="InterPro" id="IPR023214">
    <property type="entry name" value="HAD_sf"/>
</dbReference>
<gene>
    <name evidence="2" type="ordered locus">RSal33209_1039</name>
</gene>
<organism evidence="2 3">
    <name type="scientific">Renibacterium salmoninarum (strain ATCC 33209 / DSM 20767 / JCM 11484 / NBRC 15589 / NCIMB 2235)</name>
    <dbReference type="NCBI Taxonomy" id="288705"/>
    <lineage>
        <taxon>Bacteria</taxon>
        <taxon>Bacillati</taxon>
        <taxon>Actinomycetota</taxon>
        <taxon>Actinomycetes</taxon>
        <taxon>Micrococcales</taxon>
        <taxon>Micrococcaceae</taxon>
        <taxon>Renibacterium</taxon>
    </lineage>
</organism>
<dbReference type="eggNOG" id="COG0647">
    <property type="taxonomic scope" value="Bacteria"/>
</dbReference>
<dbReference type="GO" id="GO:0016301">
    <property type="term" value="F:kinase activity"/>
    <property type="evidence" value="ECO:0007669"/>
    <property type="project" value="UniProtKB-KW"/>
</dbReference>
<dbReference type="InterPro" id="IPR036412">
    <property type="entry name" value="HAD-like_sf"/>
</dbReference>
<keyword evidence="2" id="KW-0418">Kinase</keyword>
<dbReference type="InterPro" id="IPR056782">
    <property type="entry name" value="HAD_PNKP"/>
</dbReference>
<dbReference type="EMBL" id="CP000910">
    <property type="protein sequence ID" value="ABY22778.1"/>
    <property type="molecule type" value="Genomic_DNA"/>
</dbReference>
<feature type="domain" description="Polynucleotide kinase PNKP phosphatase" evidence="1">
    <location>
        <begin position="9"/>
        <end position="143"/>
    </location>
</feature>
<keyword evidence="3" id="KW-1185">Reference proteome</keyword>
<sequence>MQERDAGLPAVYLVDIDGTVALFNGRNPYYESRVSSDLLNEPVAEVLKSLLATGEKLIFITGRTDASALDTAQWLARHGLENLAIHHRAGGDGRQDAVVKRELFEQHIRGQFRVKAVFDDRQQVVDMWRELGLTVFQVAPGNF</sequence>
<evidence type="ECO:0000259" key="1">
    <source>
        <dbReference type="Pfam" id="PF25109"/>
    </source>
</evidence>
<dbReference type="HOGENOM" id="CLU_106230_1_0_11"/>
<dbReference type="Gene3D" id="3.40.50.1000">
    <property type="entry name" value="HAD superfamily/HAD-like"/>
    <property type="match status" value="1"/>
</dbReference>
<evidence type="ECO:0000313" key="2">
    <source>
        <dbReference type="EMBL" id="ABY22778.1"/>
    </source>
</evidence>
<dbReference type="Pfam" id="PF25109">
    <property type="entry name" value="HAD_PNKP"/>
    <property type="match status" value="1"/>
</dbReference>
<evidence type="ECO:0000313" key="3">
    <source>
        <dbReference type="Proteomes" id="UP000002007"/>
    </source>
</evidence>
<dbReference type="KEGG" id="rsa:RSal33209_1039"/>
<name>A9WNY3_RENSM</name>
<dbReference type="AlphaFoldDB" id="A9WNY3"/>
<proteinExistence type="predicted"/>
<dbReference type="RefSeq" id="WP_012244469.1">
    <property type="nucleotide sequence ID" value="NC_010168.1"/>
</dbReference>
<reference evidence="3" key="1">
    <citation type="journal article" date="2008" name="J. Bacteriol.">
        <title>Genome sequence of the fish pathogen Renibacterium salmoninarum suggests reductive evolution away from an environmental Arthrobacter ancestor.</title>
        <authorList>
            <person name="Wiens G.D."/>
            <person name="Rockey D.D."/>
            <person name="Wu Z."/>
            <person name="Chang J."/>
            <person name="Levy R."/>
            <person name="Crane S."/>
            <person name="Chen D.S."/>
            <person name="Capri G.R."/>
            <person name="Burnett J.R."/>
            <person name="Sudheesh P.S."/>
            <person name="Schipma M.J."/>
            <person name="Burd H."/>
            <person name="Bhattacharyya A."/>
            <person name="Rhodes L.D."/>
            <person name="Kaul R."/>
            <person name="Strom M.S."/>
        </authorList>
    </citation>
    <scope>NUCLEOTIDE SEQUENCE [LARGE SCALE GENOMIC DNA]</scope>
    <source>
        <strain evidence="3">ATCC 33209 / DSM 20767 / JCM 11484 / NBRC 15589 / NCIMB 2235</strain>
    </source>
</reference>